<accession>A0ABY9V830</accession>
<dbReference type="Pfam" id="PF21344">
    <property type="entry name" value="Zn_ribbon_LysW"/>
    <property type="match status" value="1"/>
</dbReference>
<dbReference type="PANTHER" id="PTHR40393">
    <property type="entry name" value="LYSINE BIOSYNTHESIS PROTEIN-RELATED-RELATED"/>
    <property type="match status" value="1"/>
</dbReference>
<dbReference type="InterPro" id="IPR005906">
    <property type="entry name" value="LysW"/>
</dbReference>
<organism evidence="1 2">
    <name type="scientific">Streptomyces luomodiensis</name>
    <dbReference type="NCBI Taxonomy" id="3026192"/>
    <lineage>
        <taxon>Bacteria</taxon>
        <taxon>Bacillati</taxon>
        <taxon>Actinomycetota</taxon>
        <taxon>Actinomycetes</taxon>
        <taxon>Kitasatosporales</taxon>
        <taxon>Streptomycetaceae</taxon>
        <taxon>Streptomyces</taxon>
    </lineage>
</organism>
<dbReference type="EMBL" id="CP117522">
    <property type="protein sequence ID" value="WNF00035.1"/>
    <property type="molecule type" value="Genomic_DNA"/>
</dbReference>
<sequence>MTTETMDQSDSVKLDCPMCESPIRYQDTVVLNEIIECGECRSELEVVSVDPLLLALAPDVEEDWGE</sequence>
<evidence type="ECO:0000313" key="1">
    <source>
        <dbReference type="EMBL" id="WNF00035.1"/>
    </source>
</evidence>
<dbReference type="RefSeq" id="WP_268975574.1">
    <property type="nucleotide sequence ID" value="NZ_CP117522.1"/>
</dbReference>
<dbReference type="NCBIfam" id="TIGR01206">
    <property type="entry name" value="lysW"/>
    <property type="match status" value="1"/>
</dbReference>
<proteinExistence type="predicted"/>
<dbReference type="Gene3D" id="2.20.28.160">
    <property type="match status" value="1"/>
</dbReference>
<dbReference type="PANTHER" id="PTHR40393:SF1">
    <property type="entry name" value="LYSINE BIOSYNTHESIS PROTEIN-RELATED"/>
    <property type="match status" value="1"/>
</dbReference>
<evidence type="ECO:0000313" key="2">
    <source>
        <dbReference type="Proteomes" id="UP001305606"/>
    </source>
</evidence>
<name>A0ABY9V830_9ACTN</name>
<dbReference type="Proteomes" id="UP001305606">
    <property type="component" value="Chromosome"/>
</dbReference>
<reference evidence="1 2" key="1">
    <citation type="submission" date="2023-02" db="EMBL/GenBank/DDBJ databases">
        <title>Streptomyces sp. SCA4-21 with antifungal activity against Fusarium oxysporum f. sp. cubense, Streptomyces sp. SCA2-17 with antifungal activity against Fusarium oxysporum f. sp. cubense.</title>
        <authorList>
            <person name="Qi D."/>
        </authorList>
    </citation>
    <scope>NUCLEOTIDE SEQUENCE [LARGE SCALE GENOMIC DNA]</scope>
    <source>
        <strain evidence="1 2">SCA4-21</strain>
    </source>
</reference>
<gene>
    <name evidence="1" type="primary">lysW</name>
    <name evidence="1" type="ORF">PS467_34300</name>
</gene>
<protein>
    <submittedName>
        <fullName evidence="1">Lysine biosynthesis protein LysW</fullName>
    </submittedName>
</protein>
<keyword evidence="2" id="KW-1185">Reference proteome</keyword>